<reference evidence="2" key="1">
    <citation type="submission" date="2021-03" db="EMBL/GenBank/DDBJ databases">
        <title>Whole genome shotgun sequence of Actinoplanes auranticolor NBRC 12245.</title>
        <authorList>
            <person name="Komaki H."/>
            <person name="Tamura T."/>
        </authorList>
    </citation>
    <scope>NUCLEOTIDE SEQUENCE</scope>
    <source>
        <strain evidence="2">NBRC 12245</strain>
    </source>
</reference>
<dbReference type="InterPro" id="IPR002645">
    <property type="entry name" value="STAS_dom"/>
</dbReference>
<dbReference type="Pfam" id="PF01740">
    <property type="entry name" value="STAS"/>
    <property type="match status" value="1"/>
</dbReference>
<protein>
    <recommendedName>
        <fullName evidence="1">STAS domain-containing protein</fullName>
    </recommendedName>
</protein>
<dbReference type="AlphaFoldDB" id="A0A919SKK3"/>
<name>A0A919SKK3_9ACTN</name>
<dbReference type="Proteomes" id="UP000681340">
    <property type="component" value="Unassembled WGS sequence"/>
</dbReference>
<dbReference type="PROSITE" id="PS50801">
    <property type="entry name" value="STAS"/>
    <property type="match status" value="1"/>
</dbReference>
<evidence type="ECO:0000259" key="1">
    <source>
        <dbReference type="PROSITE" id="PS50801"/>
    </source>
</evidence>
<dbReference type="Gene3D" id="3.30.750.24">
    <property type="entry name" value="STAS domain"/>
    <property type="match status" value="1"/>
</dbReference>
<proteinExistence type="predicted"/>
<dbReference type="SUPFAM" id="SSF52091">
    <property type="entry name" value="SpoIIaa-like"/>
    <property type="match status" value="1"/>
</dbReference>
<evidence type="ECO:0000313" key="3">
    <source>
        <dbReference type="Proteomes" id="UP000681340"/>
    </source>
</evidence>
<dbReference type="EMBL" id="BOQL01000051">
    <property type="protein sequence ID" value="GIM74475.1"/>
    <property type="molecule type" value="Genomic_DNA"/>
</dbReference>
<gene>
    <name evidence="2" type="ORF">Aau02nite_61130</name>
</gene>
<organism evidence="2 3">
    <name type="scientific">Actinoplanes auranticolor</name>
    <dbReference type="NCBI Taxonomy" id="47988"/>
    <lineage>
        <taxon>Bacteria</taxon>
        <taxon>Bacillati</taxon>
        <taxon>Actinomycetota</taxon>
        <taxon>Actinomycetes</taxon>
        <taxon>Micromonosporales</taxon>
        <taxon>Micromonosporaceae</taxon>
        <taxon>Actinoplanes</taxon>
    </lineage>
</organism>
<accession>A0A919SKK3</accession>
<sequence>MFNTAVDVRTDADGNVVLQPHGPLGADSAVQFRRILVHTVRKVRPLRLVLDLADVPEVDAINLGTLVALCDLADDHHVVVSMQNPCAEVAIQLAAAGVPSRHFHTAGQAAVS</sequence>
<feature type="domain" description="STAS" evidence="1">
    <location>
        <begin position="13"/>
        <end position="112"/>
    </location>
</feature>
<keyword evidence="3" id="KW-1185">Reference proteome</keyword>
<comment type="caution">
    <text evidence="2">The sequence shown here is derived from an EMBL/GenBank/DDBJ whole genome shotgun (WGS) entry which is preliminary data.</text>
</comment>
<evidence type="ECO:0000313" key="2">
    <source>
        <dbReference type="EMBL" id="GIM74475.1"/>
    </source>
</evidence>
<dbReference type="InterPro" id="IPR036513">
    <property type="entry name" value="STAS_dom_sf"/>
</dbReference>